<protein>
    <submittedName>
        <fullName evidence="1">Uncharacterized protein</fullName>
    </submittedName>
</protein>
<dbReference type="OrthoDB" id="10437180at2759"/>
<dbReference type="Proteomes" id="UP000887116">
    <property type="component" value="Unassembled WGS sequence"/>
</dbReference>
<evidence type="ECO:0000313" key="2">
    <source>
        <dbReference type="Proteomes" id="UP000887116"/>
    </source>
</evidence>
<gene>
    <name evidence="1" type="ORF">TNCT_341031</name>
</gene>
<organism evidence="1 2">
    <name type="scientific">Trichonephila clavata</name>
    <name type="common">Joro spider</name>
    <name type="synonym">Nephila clavata</name>
    <dbReference type="NCBI Taxonomy" id="2740835"/>
    <lineage>
        <taxon>Eukaryota</taxon>
        <taxon>Metazoa</taxon>
        <taxon>Ecdysozoa</taxon>
        <taxon>Arthropoda</taxon>
        <taxon>Chelicerata</taxon>
        <taxon>Arachnida</taxon>
        <taxon>Araneae</taxon>
        <taxon>Araneomorphae</taxon>
        <taxon>Entelegynae</taxon>
        <taxon>Araneoidea</taxon>
        <taxon>Nephilidae</taxon>
        <taxon>Trichonephila</taxon>
    </lineage>
</organism>
<name>A0A8X6J842_TRICU</name>
<sequence>MTESQRFGSFSIPFNMQSLLIFVMGRVTDAEKVNHMDEKRLPRTGSFNFGKSMVDLYQDYIWHEVAYSNRIGAAVPLRQE</sequence>
<dbReference type="EMBL" id="BMAO01007209">
    <property type="protein sequence ID" value="GFR14393.1"/>
    <property type="molecule type" value="Genomic_DNA"/>
</dbReference>
<proteinExistence type="predicted"/>
<evidence type="ECO:0000313" key="1">
    <source>
        <dbReference type="EMBL" id="GFR14393.1"/>
    </source>
</evidence>
<keyword evidence="2" id="KW-1185">Reference proteome</keyword>
<comment type="caution">
    <text evidence="1">The sequence shown here is derived from an EMBL/GenBank/DDBJ whole genome shotgun (WGS) entry which is preliminary data.</text>
</comment>
<dbReference type="AlphaFoldDB" id="A0A8X6J842"/>
<reference evidence="1" key="1">
    <citation type="submission" date="2020-07" db="EMBL/GenBank/DDBJ databases">
        <title>Multicomponent nature underlies the extraordinary mechanical properties of spider dragline silk.</title>
        <authorList>
            <person name="Kono N."/>
            <person name="Nakamura H."/>
            <person name="Mori M."/>
            <person name="Yoshida Y."/>
            <person name="Ohtoshi R."/>
            <person name="Malay A.D."/>
            <person name="Moran D.A.P."/>
            <person name="Tomita M."/>
            <person name="Numata K."/>
            <person name="Arakawa K."/>
        </authorList>
    </citation>
    <scope>NUCLEOTIDE SEQUENCE</scope>
</reference>
<accession>A0A8X6J842</accession>